<evidence type="ECO:0000259" key="5">
    <source>
        <dbReference type="PROSITE" id="PS50931"/>
    </source>
</evidence>
<dbReference type="PANTHER" id="PTHR30126">
    <property type="entry name" value="HTH-TYPE TRANSCRIPTIONAL REGULATOR"/>
    <property type="match status" value="1"/>
</dbReference>
<keyword evidence="3" id="KW-0238">DNA-binding</keyword>
<dbReference type="PROSITE" id="PS50931">
    <property type="entry name" value="HTH_LYSR"/>
    <property type="match status" value="1"/>
</dbReference>
<protein>
    <submittedName>
        <fullName evidence="6">Transcriptional activator protein NhaR</fullName>
    </submittedName>
</protein>
<evidence type="ECO:0000313" key="7">
    <source>
        <dbReference type="Proteomes" id="UP000193827"/>
    </source>
</evidence>
<dbReference type="CDD" id="cd05466">
    <property type="entry name" value="PBP2_LTTR_substrate"/>
    <property type="match status" value="1"/>
</dbReference>
<dbReference type="Pfam" id="PF00126">
    <property type="entry name" value="HTH_1"/>
    <property type="match status" value="1"/>
</dbReference>
<proteinExistence type="inferred from homology"/>
<dbReference type="SUPFAM" id="SSF53850">
    <property type="entry name" value="Periplasmic binding protein-like II"/>
    <property type="match status" value="1"/>
</dbReference>
<evidence type="ECO:0000256" key="4">
    <source>
        <dbReference type="ARBA" id="ARBA00023163"/>
    </source>
</evidence>
<dbReference type="EMBL" id="FWFL01000011">
    <property type="protein sequence ID" value="SLN64596.1"/>
    <property type="molecule type" value="Genomic_DNA"/>
</dbReference>
<dbReference type="Gene3D" id="3.40.190.290">
    <property type="match status" value="1"/>
</dbReference>
<comment type="similarity">
    <text evidence="1">Belongs to the LysR transcriptional regulatory family.</text>
</comment>
<dbReference type="InterPro" id="IPR036388">
    <property type="entry name" value="WH-like_DNA-bd_sf"/>
</dbReference>
<dbReference type="GO" id="GO:0000976">
    <property type="term" value="F:transcription cis-regulatory region binding"/>
    <property type="evidence" value="ECO:0007669"/>
    <property type="project" value="TreeGrafter"/>
</dbReference>
<dbReference type="PANTHER" id="PTHR30126:SF98">
    <property type="entry name" value="HTH-TYPE TRANSCRIPTIONAL ACTIVATOR BAUR"/>
    <property type="match status" value="1"/>
</dbReference>
<name>A0A1Y5TI31_9RHOB</name>
<dbReference type="PRINTS" id="PR00039">
    <property type="entry name" value="HTHLYSR"/>
</dbReference>
<keyword evidence="2" id="KW-0805">Transcription regulation</keyword>
<evidence type="ECO:0000256" key="2">
    <source>
        <dbReference type="ARBA" id="ARBA00023015"/>
    </source>
</evidence>
<accession>A0A1Y5TI31</accession>
<dbReference type="InterPro" id="IPR005119">
    <property type="entry name" value="LysR_subst-bd"/>
</dbReference>
<sequence>MPLNYHHLRYFWAVAHDGNLTRTAQRLNLSQSALSVQIKQLEERLGHALFERRGRQLHLTEAGRIALDHADAIFSTGQELVATLTGTVQSRKALRVGALATMSRNFQIGFLGPILSRIDVEVILRSGSPTELLEGLGTLNLDLALMNRPPPDDSLTPYETHQIGEQDVSIVGSPERLDPDRPIRELLLDQPFILPTTDSSVRTAFDAMASRLSVRPQIAAEVDDMAMMRLLAREDIGLALVAPIVVKDELNSGRLKEAKEHPLIKETFFAITLRRRFPNPLVQDLLERSTSSAFLS</sequence>
<dbReference type="Proteomes" id="UP000193827">
    <property type="component" value="Unassembled WGS sequence"/>
</dbReference>
<dbReference type="InterPro" id="IPR036390">
    <property type="entry name" value="WH_DNA-bd_sf"/>
</dbReference>
<keyword evidence="7" id="KW-1185">Reference proteome</keyword>
<keyword evidence="4" id="KW-0804">Transcription</keyword>
<evidence type="ECO:0000256" key="1">
    <source>
        <dbReference type="ARBA" id="ARBA00009437"/>
    </source>
</evidence>
<reference evidence="6 7" key="1">
    <citation type="submission" date="2017-03" db="EMBL/GenBank/DDBJ databases">
        <authorList>
            <person name="Afonso C.L."/>
            <person name="Miller P.J."/>
            <person name="Scott M.A."/>
            <person name="Spackman E."/>
            <person name="Goraichik I."/>
            <person name="Dimitrov K.M."/>
            <person name="Suarez D.L."/>
            <person name="Swayne D.E."/>
        </authorList>
    </citation>
    <scope>NUCLEOTIDE SEQUENCE [LARGE SCALE GENOMIC DNA]</scope>
    <source>
        <strain evidence="6 7">CECT 8287</strain>
    </source>
</reference>
<evidence type="ECO:0000313" key="6">
    <source>
        <dbReference type="EMBL" id="SLN64596.1"/>
    </source>
</evidence>
<dbReference type="InterPro" id="IPR000847">
    <property type="entry name" value="LysR_HTH_N"/>
</dbReference>
<dbReference type="GO" id="GO:0003700">
    <property type="term" value="F:DNA-binding transcription factor activity"/>
    <property type="evidence" value="ECO:0007669"/>
    <property type="project" value="InterPro"/>
</dbReference>
<dbReference type="Pfam" id="PF03466">
    <property type="entry name" value="LysR_substrate"/>
    <property type="match status" value="1"/>
</dbReference>
<dbReference type="OrthoDB" id="464481at2"/>
<gene>
    <name evidence="6" type="primary">nhaR</name>
    <name evidence="6" type="ORF">PEL8287_03565</name>
</gene>
<organism evidence="6 7">
    <name type="scientific">Roseovarius litorisediminis</name>
    <dbReference type="NCBI Taxonomy" id="1312363"/>
    <lineage>
        <taxon>Bacteria</taxon>
        <taxon>Pseudomonadati</taxon>
        <taxon>Pseudomonadota</taxon>
        <taxon>Alphaproteobacteria</taxon>
        <taxon>Rhodobacterales</taxon>
        <taxon>Roseobacteraceae</taxon>
        <taxon>Roseovarius</taxon>
    </lineage>
</organism>
<dbReference type="Gene3D" id="1.10.10.10">
    <property type="entry name" value="Winged helix-like DNA-binding domain superfamily/Winged helix DNA-binding domain"/>
    <property type="match status" value="1"/>
</dbReference>
<dbReference type="RefSeq" id="WP_085893757.1">
    <property type="nucleotide sequence ID" value="NZ_FWFL01000011.1"/>
</dbReference>
<dbReference type="AlphaFoldDB" id="A0A1Y5TI31"/>
<dbReference type="FunFam" id="1.10.10.10:FF:000001">
    <property type="entry name" value="LysR family transcriptional regulator"/>
    <property type="match status" value="1"/>
</dbReference>
<dbReference type="SUPFAM" id="SSF46785">
    <property type="entry name" value="Winged helix' DNA-binding domain"/>
    <property type="match status" value="1"/>
</dbReference>
<feature type="domain" description="HTH lysR-type" evidence="5">
    <location>
        <begin position="3"/>
        <end position="60"/>
    </location>
</feature>
<evidence type="ECO:0000256" key="3">
    <source>
        <dbReference type="ARBA" id="ARBA00023125"/>
    </source>
</evidence>